<keyword evidence="3" id="KW-0633">Potassium transport</keyword>
<sequence length="443" mass="47220">MRVIIVGAGQVGSTIAASLADSHEVVVVDIDPDRVESLTYAIDVLAVEGDGASVDTLKEAGIEKADLLIASTDDDETNIVTCGTAKTVGDAFTIARVKSTKFLNTWQQAEGAFGVDHMVGTNLLTAQTVVRVIGLPAARDADTFAQGVVQMAEFTIAPDSPVANQTVQEADRFESLTFAALLGDDEVVIPRGETVIEPNSEVVVIGSPESVRQFGTAVAPDAEAVTDVLIDGGSDIGYHIARLLEDQGLKPRLIEQDPKRARELAEQLPGTTVMESDATDREFLEREHVDDVDVVVSALDNDEKSLLSGLLAKRLGANRAISVVDNGAYVDLFEEVGVDVAVNPREATAEEITRFTREQHAENVALIESDRAEVMEIEVDGESVLSGKPIRESVGDLPDGVVIGAITRNGEFVKPRGDTVIEVDDHVVVFVDADAIEEATPKL</sequence>
<dbReference type="Gene3D" id="3.30.70.1450">
    <property type="entry name" value="Regulator of K+ conductance, C-terminal domain"/>
    <property type="match status" value="2"/>
</dbReference>
<dbReference type="PROSITE" id="PS51202">
    <property type="entry name" value="RCK_C"/>
    <property type="match status" value="2"/>
</dbReference>
<dbReference type="Proteomes" id="UP001597119">
    <property type="component" value="Unassembled WGS sequence"/>
</dbReference>
<dbReference type="InterPro" id="IPR006037">
    <property type="entry name" value="RCK_C"/>
</dbReference>
<dbReference type="InterPro" id="IPR036721">
    <property type="entry name" value="RCK_C_sf"/>
</dbReference>
<dbReference type="RefSeq" id="WP_247377487.1">
    <property type="nucleotide sequence ID" value="NZ_JALLGV010000003.1"/>
</dbReference>
<dbReference type="AlphaFoldDB" id="A0ABD6C7C7"/>
<reference evidence="9 10" key="1">
    <citation type="journal article" date="2019" name="Int. J. Syst. Evol. Microbiol.">
        <title>The Global Catalogue of Microorganisms (GCM) 10K type strain sequencing project: providing services to taxonomists for standard genome sequencing and annotation.</title>
        <authorList>
            <consortium name="The Broad Institute Genomics Platform"/>
            <consortium name="The Broad Institute Genome Sequencing Center for Infectious Disease"/>
            <person name="Wu L."/>
            <person name="Ma J."/>
        </authorList>
    </citation>
    <scope>NUCLEOTIDE SEQUENCE [LARGE SCALE GENOMIC DNA]</scope>
    <source>
        <strain evidence="9 10">CGMCC 1.12125</strain>
    </source>
</reference>
<dbReference type="EMBL" id="JBHUDJ010000001">
    <property type="protein sequence ID" value="MFD1585601.1"/>
    <property type="molecule type" value="Genomic_DNA"/>
</dbReference>
<name>A0ABD6C7C7_9EURY</name>
<dbReference type="PROSITE" id="PS51201">
    <property type="entry name" value="RCK_N"/>
    <property type="match status" value="2"/>
</dbReference>
<dbReference type="NCBIfam" id="NF007031">
    <property type="entry name" value="PRK09496.1-2"/>
    <property type="match status" value="1"/>
</dbReference>
<dbReference type="SUPFAM" id="SSF116726">
    <property type="entry name" value="TrkA C-terminal domain-like"/>
    <property type="match status" value="2"/>
</dbReference>
<dbReference type="Pfam" id="PF02254">
    <property type="entry name" value="TrkA_N"/>
    <property type="match status" value="2"/>
</dbReference>
<feature type="domain" description="RCK N-terminal" evidence="7">
    <location>
        <begin position="1"/>
        <end position="119"/>
    </location>
</feature>
<keyword evidence="4" id="KW-0630">Potassium</keyword>
<evidence type="ECO:0000259" key="8">
    <source>
        <dbReference type="PROSITE" id="PS51202"/>
    </source>
</evidence>
<feature type="domain" description="RCK C-terminal" evidence="8">
    <location>
        <begin position="139"/>
        <end position="220"/>
    </location>
</feature>
<dbReference type="GO" id="GO:0006813">
    <property type="term" value="P:potassium ion transport"/>
    <property type="evidence" value="ECO:0007669"/>
    <property type="project" value="UniProtKB-KW"/>
</dbReference>
<feature type="domain" description="RCK N-terminal" evidence="7">
    <location>
        <begin position="225"/>
        <end position="342"/>
    </location>
</feature>
<dbReference type="InterPro" id="IPR006036">
    <property type="entry name" value="K_uptake_TrkA"/>
</dbReference>
<evidence type="ECO:0000313" key="9">
    <source>
        <dbReference type="EMBL" id="MFD1585601.1"/>
    </source>
</evidence>
<accession>A0ABD6C7C7</accession>
<dbReference type="InterPro" id="IPR036291">
    <property type="entry name" value="NAD(P)-bd_dom_sf"/>
</dbReference>
<evidence type="ECO:0000256" key="2">
    <source>
        <dbReference type="ARBA" id="ARBA00022448"/>
    </source>
</evidence>
<dbReference type="PRINTS" id="PR00335">
    <property type="entry name" value="KUPTAKETRKA"/>
</dbReference>
<evidence type="ECO:0000256" key="5">
    <source>
        <dbReference type="ARBA" id="ARBA00023027"/>
    </source>
</evidence>
<comment type="function">
    <text evidence="1">Part of a potassium transport system.</text>
</comment>
<dbReference type="InterPro" id="IPR050721">
    <property type="entry name" value="Trk_Ktr_HKT_K-transport"/>
</dbReference>
<keyword evidence="2" id="KW-0813">Transport</keyword>
<dbReference type="InterPro" id="IPR003148">
    <property type="entry name" value="RCK_N"/>
</dbReference>
<dbReference type="Pfam" id="PF02080">
    <property type="entry name" value="TrkA_C"/>
    <property type="match status" value="2"/>
</dbReference>
<evidence type="ECO:0000313" key="10">
    <source>
        <dbReference type="Proteomes" id="UP001597119"/>
    </source>
</evidence>
<keyword evidence="10" id="KW-1185">Reference proteome</keyword>
<dbReference type="SUPFAM" id="SSF51735">
    <property type="entry name" value="NAD(P)-binding Rossmann-fold domains"/>
    <property type="match status" value="2"/>
</dbReference>
<comment type="caution">
    <text evidence="9">The sequence shown here is derived from an EMBL/GenBank/DDBJ whole genome shotgun (WGS) entry which is preliminary data.</text>
</comment>
<dbReference type="PANTHER" id="PTHR43833">
    <property type="entry name" value="POTASSIUM CHANNEL PROTEIN 2-RELATED-RELATED"/>
    <property type="match status" value="1"/>
</dbReference>
<dbReference type="PANTHER" id="PTHR43833:SF5">
    <property type="entry name" value="TRK SYSTEM POTASSIUM UPTAKE PROTEIN TRKA"/>
    <property type="match status" value="1"/>
</dbReference>
<evidence type="ECO:0000256" key="6">
    <source>
        <dbReference type="ARBA" id="ARBA00023065"/>
    </source>
</evidence>
<evidence type="ECO:0000256" key="3">
    <source>
        <dbReference type="ARBA" id="ARBA00022538"/>
    </source>
</evidence>
<dbReference type="Gene3D" id="3.40.50.720">
    <property type="entry name" value="NAD(P)-binding Rossmann-like Domain"/>
    <property type="match status" value="2"/>
</dbReference>
<dbReference type="NCBIfam" id="NF007034">
    <property type="entry name" value="PRK09496.2-1"/>
    <property type="match status" value="1"/>
</dbReference>
<organism evidence="9 10">
    <name type="scientific">Halorientalis brevis</name>
    <dbReference type="NCBI Taxonomy" id="1126241"/>
    <lineage>
        <taxon>Archaea</taxon>
        <taxon>Methanobacteriati</taxon>
        <taxon>Methanobacteriota</taxon>
        <taxon>Stenosarchaea group</taxon>
        <taxon>Halobacteria</taxon>
        <taxon>Halobacteriales</taxon>
        <taxon>Haloarculaceae</taxon>
        <taxon>Halorientalis</taxon>
    </lineage>
</organism>
<evidence type="ECO:0000256" key="1">
    <source>
        <dbReference type="ARBA" id="ARBA00003660"/>
    </source>
</evidence>
<dbReference type="NCBIfam" id="NF007039">
    <property type="entry name" value="PRK09496.3-2"/>
    <property type="match status" value="1"/>
</dbReference>
<feature type="domain" description="RCK C-terminal" evidence="8">
    <location>
        <begin position="362"/>
        <end position="443"/>
    </location>
</feature>
<keyword evidence="5" id="KW-0520">NAD</keyword>
<gene>
    <name evidence="9" type="primary">trkA</name>
    <name evidence="9" type="ORF">ACFR9U_01295</name>
</gene>
<proteinExistence type="predicted"/>
<evidence type="ECO:0000256" key="4">
    <source>
        <dbReference type="ARBA" id="ARBA00022958"/>
    </source>
</evidence>
<protein>
    <submittedName>
        <fullName evidence="9">Trk system potassium transporter TrkA</fullName>
    </submittedName>
</protein>
<keyword evidence="6" id="KW-0406">Ion transport</keyword>
<evidence type="ECO:0000259" key="7">
    <source>
        <dbReference type="PROSITE" id="PS51201"/>
    </source>
</evidence>